<dbReference type="AlphaFoldDB" id="A0A8E0RSI6"/>
<gene>
    <name evidence="2" type="ORF">FBUS_10445</name>
</gene>
<name>A0A8E0RSI6_9TREM</name>
<reference evidence="2" key="1">
    <citation type="submission" date="2019-05" db="EMBL/GenBank/DDBJ databases">
        <title>Annotation for the trematode Fasciolopsis buski.</title>
        <authorList>
            <person name="Choi Y.-J."/>
        </authorList>
    </citation>
    <scope>NUCLEOTIDE SEQUENCE</scope>
    <source>
        <strain evidence="2">HT</strain>
        <tissue evidence="2">Whole worm</tissue>
    </source>
</reference>
<proteinExistence type="predicted"/>
<comment type="caution">
    <text evidence="2">The sequence shown here is derived from an EMBL/GenBank/DDBJ whole genome shotgun (WGS) entry which is preliminary data.</text>
</comment>
<dbReference type="Proteomes" id="UP000728185">
    <property type="component" value="Unassembled WGS sequence"/>
</dbReference>
<accession>A0A8E0RSI6</accession>
<dbReference type="EMBL" id="LUCM01007579">
    <property type="protein sequence ID" value="KAA0189694.1"/>
    <property type="molecule type" value="Genomic_DNA"/>
</dbReference>
<keyword evidence="1" id="KW-0812">Transmembrane</keyword>
<keyword evidence="1" id="KW-1133">Transmembrane helix</keyword>
<protein>
    <submittedName>
        <fullName evidence="2">Sn1-specific diacylglycerol lipase alpha</fullName>
    </submittedName>
</protein>
<evidence type="ECO:0000256" key="1">
    <source>
        <dbReference type="SAM" id="Phobius"/>
    </source>
</evidence>
<sequence>MVFFAAVFIIVFIFMILDAVMAVISSKGGVMQIHKRSGVSNLLVILLILSVVELAVHIANIYFATTFRSPCGKAYYFWLGAHFRKTGADWGRVLREERTVHQGFLAHDANINTKLQAYELLHQSVRRRLERLNSMKNSRCSRRNRGETEEQHAISSAAALFSEVFYDVDLVASDIMAGLLLLRWQSNQWVGGGHRVPYRLIERDSVPCDVYKSGDALVTSGTNIMVRR</sequence>
<evidence type="ECO:0000313" key="3">
    <source>
        <dbReference type="Proteomes" id="UP000728185"/>
    </source>
</evidence>
<feature type="transmembrane region" description="Helical" evidence="1">
    <location>
        <begin position="42"/>
        <end position="63"/>
    </location>
</feature>
<dbReference type="OrthoDB" id="438440at2759"/>
<keyword evidence="3" id="KW-1185">Reference proteome</keyword>
<keyword evidence="1" id="KW-0472">Membrane</keyword>
<evidence type="ECO:0000313" key="2">
    <source>
        <dbReference type="EMBL" id="KAA0189694.1"/>
    </source>
</evidence>
<feature type="transmembrane region" description="Helical" evidence="1">
    <location>
        <begin position="6"/>
        <end position="30"/>
    </location>
</feature>
<organism evidence="2 3">
    <name type="scientific">Fasciolopsis buskii</name>
    <dbReference type="NCBI Taxonomy" id="27845"/>
    <lineage>
        <taxon>Eukaryota</taxon>
        <taxon>Metazoa</taxon>
        <taxon>Spiralia</taxon>
        <taxon>Lophotrochozoa</taxon>
        <taxon>Platyhelminthes</taxon>
        <taxon>Trematoda</taxon>
        <taxon>Digenea</taxon>
        <taxon>Plagiorchiida</taxon>
        <taxon>Echinostomata</taxon>
        <taxon>Echinostomatoidea</taxon>
        <taxon>Fasciolidae</taxon>
        <taxon>Fasciolopsis</taxon>
    </lineage>
</organism>